<sequence length="91" mass="10342">MNVKWITGWFVSILVAIYLFVDAPKHGKNKWLWAILGLLLGLFTLGIYLIQTGRKGLGWTVLIVSIFIYAIAILVFVLYFLMLVFGYSNAN</sequence>
<keyword evidence="1" id="KW-0472">Membrane</keyword>
<organism evidence="2 3">
    <name type="scientific">Bacillus altitudinis</name>
    <dbReference type="NCBI Taxonomy" id="293387"/>
    <lineage>
        <taxon>Bacteria</taxon>
        <taxon>Bacillati</taxon>
        <taxon>Bacillota</taxon>
        <taxon>Bacilli</taxon>
        <taxon>Bacillales</taxon>
        <taxon>Bacillaceae</taxon>
        <taxon>Bacillus</taxon>
    </lineage>
</organism>
<evidence type="ECO:0000256" key="1">
    <source>
        <dbReference type="SAM" id="Phobius"/>
    </source>
</evidence>
<protein>
    <submittedName>
        <fullName evidence="2">Uncharacterized protein</fullName>
    </submittedName>
</protein>
<dbReference type="EMBL" id="CABWLH010000009">
    <property type="protein sequence ID" value="VXB21498.1"/>
    <property type="molecule type" value="Genomic_DNA"/>
</dbReference>
<accession>A0A5C2C981</accession>
<evidence type="ECO:0000313" key="2">
    <source>
        <dbReference type="EMBL" id="VXB21498.1"/>
    </source>
</evidence>
<dbReference type="AlphaFoldDB" id="A0A653NX19"/>
<accession>A0A653NX19</accession>
<feature type="transmembrane region" description="Helical" evidence="1">
    <location>
        <begin position="31"/>
        <end position="51"/>
    </location>
</feature>
<dbReference type="RefSeq" id="WP_035392471.1">
    <property type="nucleotide sequence ID" value="NZ_BPWB01000003.1"/>
</dbReference>
<feature type="transmembrane region" description="Helical" evidence="1">
    <location>
        <begin position="6"/>
        <end position="24"/>
    </location>
</feature>
<name>A0A653NX19_BACAB</name>
<dbReference type="Proteomes" id="UP000433089">
    <property type="component" value="Unassembled WGS sequence"/>
</dbReference>
<reference evidence="2 3" key="1">
    <citation type="submission" date="2019-10" db="EMBL/GenBank/DDBJ databases">
        <authorList>
            <person name="Karimi E."/>
        </authorList>
    </citation>
    <scope>NUCLEOTIDE SEQUENCE [LARGE SCALE GENOMIC DNA]</scope>
    <source>
        <strain evidence="2">Bacillus sp. 348</strain>
    </source>
</reference>
<proteinExistence type="predicted"/>
<keyword evidence="1" id="KW-1133">Transmembrane helix</keyword>
<evidence type="ECO:0000313" key="3">
    <source>
        <dbReference type="Proteomes" id="UP000433089"/>
    </source>
</evidence>
<keyword evidence="1" id="KW-0812">Transmembrane</keyword>
<feature type="transmembrane region" description="Helical" evidence="1">
    <location>
        <begin position="57"/>
        <end position="85"/>
    </location>
</feature>
<gene>
    <name evidence="2" type="ORF">BACI348_40195</name>
</gene>